<dbReference type="PANTHER" id="PTHR10344:SF4">
    <property type="entry name" value="UMP-CMP KINASE 2, MITOCHONDRIAL"/>
    <property type="match status" value="1"/>
</dbReference>
<name>A0A848KE79_9NOCA</name>
<keyword evidence="5 10" id="KW-0545">Nucleotide biosynthesis</keyword>
<dbReference type="GO" id="GO:0005524">
    <property type="term" value="F:ATP binding"/>
    <property type="evidence" value="ECO:0007669"/>
    <property type="project" value="UniProtKB-UniRule"/>
</dbReference>
<evidence type="ECO:0000256" key="3">
    <source>
        <dbReference type="ARBA" id="ARBA00017144"/>
    </source>
</evidence>
<evidence type="ECO:0000256" key="10">
    <source>
        <dbReference type="HAMAP-Rule" id="MF_00165"/>
    </source>
</evidence>
<feature type="domain" description="Thymidylate kinase-like" evidence="12">
    <location>
        <begin position="7"/>
        <end position="189"/>
    </location>
</feature>
<dbReference type="PANTHER" id="PTHR10344">
    <property type="entry name" value="THYMIDYLATE KINASE"/>
    <property type="match status" value="1"/>
</dbReference>
<reference evidence="13 14" key="1">
    <citation type="submission" date="2019-05" db="EMBL/GenBank/DDBJ databases">
        <authorList>
            <person name="Lee S.D."/>
        </authorList>
    </citation>
    <scope>NUCLEOTIDE SEQUENCE [LARGE SCALE GENOMIC DNA]</scope>
    <source>
        <strain evidence="13 14">YC2-7</strain>
    </source>
</reference>
<dbReference type="Proteomes" id="UP000535543">
    <property type="component" value="Unassembled WGS sequence"/>
</dbReference>
<keyword evidence="8 10" id="KW-0067">ATP-binding</keyword>
<dbReference type="SUPFAM" id="SSF52540">
    <property type="entry name" value="P-loop containing nucleoside triphosphate hydrolases"/>
    <property type="match status" value="1"/>
</dbReference>
<evidence type="ECO:0000256" key="7">
    <source>
        <dbReference type="ARBA" id="ARBA00022777"/>
    </source>
</evidence>
<keyword evidence="4 10" id="KW-0808">Transferase</keyword>
<dbReference type="NCBIfam" id="NF005923">
    <property type="entry name" value="PRK07933.1"/>
    <property type="match status" value="1"/>
</dbReference>
<evidence type="ECO:0000256" key="5">
    <source>
        <dbReference type="ARBA" id="ARBA00022727"/>
    </source>
</evidence>
<dbReference type="EC" id="2.7.4.9" evidence="2 10"/>
<dbReference type="CDD" id="cd01672">
    <property type="entry name" value="TMPK"/>
    <property type="match status" value="1"/>
</dbReference>
<dbReference type="Pfam" id="PF02223">
    <property type="entry name" value="Thymidylate_kin"/>
    <property type="match status" value="1"/>
</dbReference>
<dbReference type="RefSeq" id="WP_169587576.1">
    <property type="nucleotide sequence ID" value="NZ_VCQU01000004.1"/>
</dbReference>
<proteinExistence type="inferred from homology"/>
<comment type="catalytic activity">
    <reaction evidence="9 10">
        <text>dTMP + ATP = dTDP + ADP</text>
        <dbReference type="Rhea" id="RHEA:13517"/>
        <dbReference type="ChEBI" id="CHEBI:30616"/>
        <dbReference type="ChEBI" id="CHEBI:58369"/>
        <dbReference type="ChEBI" id="CHEBI:63528"/>
        <dbReference type="ChEBI" id="CHEBI:456216"/>
        <dbReference type="EC" id="2.7.4.9"/>
    </reaction>
</comment>
<dbReference type="EMBL" id="VCQU01000004">
    <property type="protein sequence ID" value="NMN96056.1"/>
    <property type="molecule type" value="Genomic_DNA"/>
</dbReference>
<dbReference type="GO" id="GO:0005829">
    <property type="term" value="C:cytosol"/>
    <property type="evidence" value="ECO:0007669"/>
    <property type="project" value="TreeGrafter"/>
</dbReference>
<evidence type="ECO:0000259" key="12">
    <source>
        <dbReference type="Pfam" id="PF02223"/>
    </source>
</evidence>
<gene>
    <name evidence="10" type="primary">tmk</name>
    <name evidence="13" type="ORF">FGL95_13535</name>
</gene>
<dbReference type="AlphaFoldDB" id="A0A848KE79"/>
<dbReference type="PROSITE" id="PS01331">
    <property type="entry name" value="THYMIDYLATE_KINASE"/>
    <property type="match status" value="1"/>
</dbReference>
<accession>A0A848KE79</accession>
<comment type="caution">
    <text evidence="13">The sequence shown here is derived from an EMBL/GenBank/DDBJ whole genome shotgun (WGS) entry which is preliminary data.</text>
</comment>
<comment type="caution">
    <text evidence="10">Lacks conserved residue(s) required for the propagation of feature annotation.</text>
</comment>
<feature type="region of interest" description="Disordered" evidence="11">
    <location>
        <begin position="152"/>
        <end position="171"/>
    </location>
</feature>
<evidence type="ECO:0000256" key="8">
    <source>
        <dbReference type="ARBA" id="ARBA00022840"/>
    </source>
</evidence>
<dbReference type="HAMAP" id="MF_00165">
    <property type="entry name" value="Thymidylate_kinase"/>
    <property type="match status" value="1"/>
</dbReference>
<evidence type="ECO:0000256" key="9">
    <source>
        <dbReference type="ARBA" id="ARBA00048743"/>
    </source>
</evidence>
<dbReference type="GO" id="GO:0004798">
    <property type="term" value="F:dTMP kinase activity"/>
    <property type="evidence" value="ECO:0007669"/>
    <property type="project" value="UniProtKB-UniRule"/>
</dbReference>
<dbReference type="GO" id="GO:0006233">
    <property type="term" value="P:dTDP biosynthetic process"/>
    <property type="evidence" value="ECO:0007669"/>
    <property type="project" value="InterPro"/>
</dbReference>
<protein>
    <recommendedName>
        <fullName evidence="3 10">Thymidylate kinase</fullName>
        <ecNumber evidence="2 10">2.7.4.9</ecNumber>
    </recommendedName>
    <alternativeName>
        <fullName evidence="10">dTMP kinase</fullName>
    </alternativeName>
</protein>
<evidence type="ECO:0000313" key="14">
    <source>
        <dbReference type="Proteomes" id="UP000535543"/>
    </source>
</evidence>
<evidence type="ECO:0000256" key="6">
    <source>
        <dbReference type="ARBA" id="ARBA00022741"/>
    </source>
</evidence>
<comment type="similarity">
    <text evidence="1 10">Belongs to the thymidylate kinase family.</text>
</comment>
<keyword evidence="6 10" id="KW-0547">Nucleotide-binding</keyword>
<evidence type="ECO:0000256" key="11">
    <source>
        <dbReference type="SAM" id="MobiDB-lite"/>
    </source>
</evidence>
<evidence type="ECO:0000256" key="1">
    <source>
        <dbReference type="ARBA" id="ARBA00009776"/>
    </source>
</evidence>
<dbReference type="InterPro" id="IPR018094">
    <property type="entry name" value="Thymidylate_kinase"/>
</dbReference>
<reference evidence="13 14" key="2">
    <citation type="submission" date="2020-06" db="EMBL/GenBank/DDBJ databases">
        <title>Antribacter stalactiti gen. nov., sp. nov., a new member of the family Nacardiaceae isolated from a cave.</title>
        <authorList>
            <person name="Kim I.S."/>
        </authorList>
    </citation>
    <scope>NUCLEOTIDE SEQUENCE [LARGE SCALE GENOMIC DNA]</scope>
    <source>
        <strain evidence="13 14">YC2-7</strain>
    </source>
</reference>
<dbReference type="InterPro" id="IPR039430">
    <property type="entry name" value="Thymidylate_kin-like_dom"/>
</dbReference>
<comment type="function">
    <text evidence="10">Phosphorylation of dTMP to form dTDP in both de novo and salvage pathways of dTTP synthesis.</text>
</comment>
<dbReference type="Gene3D" id="3.40.50.300">
    <property type="entry name" value="P-loop containing nucleotide triphosphate hydrolases"/>
    <property type="match status" value="1"/>
</dbReference>
<keyword evidence="14" id="KW-1185">Reference proteome</keyword>
<organism evidence="13 14">
    <name type="scientific">Antrihabitans stalactiti</name>
    <dbReference type="NCBI Taxonomy" id="2584121"/>
    <lineage>
        <taxon>Bacteria</taxon>
        <taxon>Bacillati</taxon>
        <taxon>Actinomycetota</taxon>
        <taxon>Actinomycetes</taxon>
        <taxon>Mycobacteriales</taxon>
        <taxon>Nocardiaceae</taxon>
        <taxon>Antrihabitans</taxon>
    </lineage>
</organism>
<dbReference type="InterPro" id="IPR027417">
    <property type="entry name" value="P-loop_NTPase"/>
</dbReference>
<sequence>MGILITIEGVDGAGKHTLSRGLTLAWEAEGLDVLRMGFPRYGESLHADLAAEALHGEHGDLSSSVFAMAALFALDRHDAARDLRRLVNRNDVVLLDRYAASNAAYSAARLNEGAEGAAVEWVRALEFDRFAIPVPDVQVLLRVPVEVAAERARSREEQDASRERDTYERDESLQHRTAQVYDELAARSWVSPWLVVEGSFDVAQLAANVLNQRVEQQEVTR</sequence>
<evidence type="ECO:0000313" key="13">
    <source>
        <dbReference type="EMBL" id="NMN96056.1"/>
    </source>
</evidence>
<evidence type="ECO:0000256" key="4">
    <source>
        <dbReference type="ARBA" id="ARBA00022679"/>
    </source>
</evidence>
<evidence type="ECO:0000256" key="2">
    <source>
        <dbReference type="ARBA" id="ARBA00012980"/>
    </source>
</evidence>
<dbReference type="GO" id="GO:0006235">
    <property type="term" value="P:dTTP biosynthetic process"/>
    <property type="evidence" value="ECO:0007669"/>
    <property type="project" value="UniProtKB-UniRule"/>
</dbReference>
<keyword evidence="7 10" id="KW-0418">Kinase</keyword>
<dbReference type="GO" id="GO:0006227">
    <property type="term" value="P:dUDP biosynthetic process"/>
    <property type="evidence" value="ECO:0007669"/>
    <property type="project" value="TreeGrafter"/>
</dbReference>
<dbReference type="InterPro" id="IPR018095">
    <property type="entry name" value="Thymidylate_kin_CS"/>
</dbReference>